<accession>A0A1Z2XSN1</accession>
<dbReference type="InterPro" id="IPR011109">
    <property type="entry name" value="DNA_bind_recombinase_dom"/>
</dbReference>
<dbReference type="GO" id="GO:0000150">
    <property type="term" value="F:DNA strand exchange activity"/>
    <property type="evidence" value="ECO:0007669"/>
    <property type="project" value="InterPro"/>
</dbReference>
<evidence type="ECO:0000313" key="3">
    <source>
        <dbReference type="EMBL" id="QQR30699.1"/>
    </source>
</evidence>
<dbReference type="Proteomes" id="UP000196710">
    <property type="component" value="Chromosome"/>
</dbReference>
<dbReference type="EMBL" id="CP021422">
    <property type="protein sequence ID" value="ASB41443.1"/>
    <property type="molecule type" value="Genomic_DNA"/>
</dbReference>
<name>A0A1Z2XSN1_9FIRM</name>
<dbReference type="Proteomes" id="UP000596035">
    <property type="component" value="Chromosome"/>
</dbReference>
<dbReference type="EMBL" id="CP065321">
    <property type="protein sequence ID" value="QQR30699.1"/>
    <property type="molecule type" value="Genomic_DNA"/>
</dbReference>
<dbReference type="PANTHER" id="PTHR30461:SF24">
    <property type="entry name" value="SITE-SPECIFIC INTEGRASE_RESOLVASE-RELATED"/>
    <property type="match status" value="1"/>
</dbReference>
<gene>
    <name evidence="2" type="ORF">ADH66_12755</name>
    <name evidence="3" type="ORF">I5Q82_03065</name>
</gene>
<dbReference type="AlphaFoldDB" id="A0A1Z2XSN1"/>
<reference evidence="2" key="1">
    <citation type="journal article" date="2017" name="Genome Announc.">
        <title>High-Quality Whole-Genome Sequences of the Oligo-Mouse-Microbiota Bacterial Community.</title>
        <authorList>
            <person name="Garzetti D."/>
            <person name="Brugiroux S."/>
            <person name="Bunk B."/>
            <person name="Pukall R."/>
            <person name="McCoy K.D."/>
            <person name="Macpherson A.J."/>
            <person name="Stecher B."/>
        </authorList>
    </citation>
    <scope>NUCLEOTIDE SEQUENCE</scope>
    <source>
        <strain evidence="2">KB18</strain>
    </source>
</reference>
<dbReference type="PROSITE" id="PS51737">
    <property type="entry name" value="RECOMBINASE_DNA_BIND"/>
    <property type="match status" value="1"/>
</dbReference>
<evidence type="ECO:0000313" key="4">
    <source>
        <dbReference type="Proteomes" id="UP000196710"/>
    </source>
</evidence>
<organism evidence="3 5">
    <name type="scientific">Acutalibacter muris</name>
    <dbReference type="NCBI Taxonomy" id="1796620"/>
    <lineage>
        <taxon>Bacteria</taxon>
        <taxon>Bacillati</taxon>
        <taxon>Bacillota</taxon>
        <taxon>Clostridia</taxon>
        <taxon>Eubacteriales</taxon>
        <taxon>Acutalibacteraceae</taxon>
        <taxon>Acutalibacter</taxon>
    </lineage>
</organism>
<dbReference type="InterPro" id="IPR050639">
    <property type="entry name" value="SSR_resolvase"/>
</dbReference>
<proteinExistence type="predicted"/>
<dbReference type="GO" id="GO:0003677">
    <property type="term" value="F:DNA binding"/>
    <property type="evidence" value="ECO:0007669"/>
    <property type="project" value="InterPro"/>
</dbReference>
<dbReference type="RefSeq" id="WP_066540042.1">
    <property type="nucleotide sequence ID" value="NZ_CP021422.1"/>
</dbReference>
<dbReference type="PANTHER" id="PTHR30461">
    <property type="entry name" value="DNA-INVERTASE FROM LAMBDOID PROPHAGE"/>
    <property type="match status" value="1"/>
</dbReference>
<feature type="domain" description="Recombinase" evidence="1">
    <location>
        <begin position="7"/>
        <end position="103"/>
    </location>
</feature>
<evidence type="ECO:0000313" key="2">
    <source>
        <dbReference type="EMBL" id="ASB41443.1"/>
    </source>
</evidence>
<protein>
    <submittedName>
        <fullName evidence="3">Recombinase family protein</fullName>
    </submittedName>
</protein>
<evidence type="ECO:0000313" key="5">
    <source>
        <dbReference type="Proteomes" id="UP000596035"/>
    </source>
</evidence>
<evidence type="ECO:0000259" key="1">
    <source>
        <dbReference type="PROSITE" id="PS51737"/>
    </source>
</evidence>
<dbReference type="InterPro" id="IPR038109">
    <property type="entry name" value="DNA_bind_recomb_sf"/>
</dbReference>
<sequence length="283" mass="32036">MSNRYIPYGYKFEAGQPIPHPDESQIVREIFDRYCAGDSLKVIAENLTHRQVEYSSDKASWDKARIKRILENSRYIGSDECPALISKEQFVAANLKKEQANTNKLTIDDDIKLFKELTVCAKCGKKVTRRTDSRLAEPVSWKCAECGWSVRLSDARFKAQVIEIMNALINDPDSIVPEGSAPEIHTLESKRLLNEFHRALDSGQASEGELIMMVFQIGAANYQAINSREAITARLAADYSKAEPLSTFQRELFQRTARRLLMDANGMLSIELQNGKIVTERNE</sequence>
<dbReference type="KEGG" id="amur:ADH66_12755"/>
<dbReference type="Gene3D" id="3.90.1750.20">
    <property type="entry name" value="Putative Large Serine Recombinase, Chain B, Domain 2"/>
    <property type="match status" value="1"/>
</dbReference>
<keyword evidence="4" id="KW-1185">Reference proteome</keyword>
<dbReference type="Pfam" id="PF07508">
    <property type="entry name" value="Recombinase"/>
    <property type="match status" value="1"/>
</dbReference>
<reference evidence="3 5" key="3">
    <citation type="submission" date="2020-11" db="EMBL/GenBank/DDBJ databases">
        <title>Closed and high quality bacterial genomes of the OMM12 community.</title>
        <authorList>
            <person name="Marbouty M."/>
            <person name="Lamy-Besnier Q."/>
            <person name="Debarbieux L."/>
            <person name="Koszul R."/>
        </authorList>
    </citation>
    <scope>NUCLEOTIDE SEQUENCE [LARGE SCALE GENOMIC DNA]</scope>
    <source>
        <strain evidence="3 5">KB18</strain>
    </source>
</reference>
<reference evidence="4" key="2">
    <citation type="submission" date="2017-05" db="EMBL/GenBank/DDBJ databases">
        <title>Improved OligoMM genomes.</title>
        <authorList>
            <person name="Garzetti D."/>
        </authorList>
    </citation>
    <scope>NUCLEOTIDE SEQUENCE [LARGE SCALE GENOMIC DNA]</scope>
    <source>
        <strain evidence="4">KB18</strain>
    </source>
</reference>